<dbReference type="InterPro" id="IPR008914">
    <property type="entry name" value="PEBP"/>
</dbReference>
<dbReference type="InterPro" id="IPR005247">
    <property type="entry name" value="YbhB_YbcL/LppC-like"/>
</dbReference>
<accession>A0ABW1USS3</accession>
<dbReference type="Pfam" id="PF01161">
    <property type="entry name" value="PBP"/>
    <property type="match status" value="1"/>
</dbReference>
<comment type="caution">
    <text evidence="1">The sequence shown here is derived from an EMBL/GenBank/DDBJ whole genome shotgun (WGS) entry which is preliminary data.</text>
</comment>
<dbReference type="SUPFAM" id="SSF49777">
    <property type="entry name" value="PEBP-like"/>
    <property type="match status" value="1"/>
</dbReference>
<keyword evidence="2" id="KW-1185">Reference proteome</keyword>
<protein>
    <submittedName>
        <fullName evidence="1">YbhB/YbcL family Raf kinase inhibitor-like protein</fullName>
    </submittedName>
</protein>
<name>A0ABW1USS3_9LACO</name>
<dbReference type="EMBL" id="JBHSSM010000024">
    <property type="protein sequence ID" value="MFC6316140.1"/>
    <property type="molecule type" value="Genomic_DNA"/>
</dbReference>
<dbReference type="RefSeq" id="WP_125597165.1">
    <property type="nucleotide sequence ID" value="NZ_JBHSSM010000024.1"/>
</dbReference>
<dbReference type="Gene3D" id="3.90.280.10">
    <property type="entry name" value="PEBP-like"/>
    <property type="match status" value="1"/>
</dbReference>
<dbReference type="PANTHER" id="PTHR30289">
    <property type="entry name" value="UNCHARACTERIZED PROTEIN YBCL-RELATED"/>
    <property type="match status" value="1"/>
</dbReference>
<dbReference type="NCBIfam" id="TIGR00481">
    <property type="entry name" value="YbhB/YbcL family Raf kinase inhibitor-like protein"/>
    <property type="match status" value="1"/>
</dbReference>
<proteinExistence type="predicted"/>
<dbReference type="InterPro" id="IPR036610">
    <property type="entry name" value="PEBP-like_sf"/>
</dbReference>
<dbReference type="Proteomes" id="UP001596310">
    <property type="component" value="Unassembled WGS sequence"/>
</dbReference>
<keyword evidence="1" id="KW-0649">Protein kinase inhibitor</keyword>
<dbReference type="PANTHER" id="PTHR30289:SF1">
    <property type="entry name" value="PEBP (PHOSPHATIDYLETHANOLAMINE-BINDING PROTEIN) FAMILY PROTEIN"/>
    <property type="match status" value="1"/>
</dbReference>
<gene>
    <name evidence="1" type="ORF">ACFQHW_11245</name>
</gene>
<dbReference type="CDD" id="cd00865">
    <property type="entry name" value="PEBP_bact_arch"/>
    <property type="match status" value="1"/>
</dbReference>
<reference evidence="2" key="1">
    <citation type="journal article" date="2019" name="Int. J. Syst. Evol. Microbiol.">
        <title>The Global Catalogue of Microorganisms (GCM) 10K type strain sequencing project: providing services to taxonomists for standard genome sequencing and annotation.</title>
        <authorList>
            <consortium name="The Broad Institute Genomics Platform"/>
            <consortium name="The Broad Institute Genome Sequencing Center for Infectious Disease"/>
            <person name="Wu L."/>
            <person name="Ma J."/>
        </authorList>
    </citation>
    <scope>NUCLEOTIDE SEQUENCE [LARGE SCALE GENOMIC DNA]</scope>
    <source>
        <strain evidence="2">CCM 8897</strain>
    </source>
</reference>
<evidence type="ECO:0000313" key="1">
    <source>
        <dbReference type="EMBL" id="MFC6316140.1"/>
    </source>
</evidence>
<organism evidence="1 2">
    <name type="scientific">Lapidilactobacillus achengensis</name>
    <dbReference type="NCBI Taxonomy" id="2486000"/>
    <lineage>
        <taxon>Bacteria</taxon>
        <taxon>Bacillati</taxon>
        <taxon>Bacillota</taxon>
        <taxon>Bacilli</taxon>
        <taxon>Lactobacillales</taxon>
        <taxon>Lactobacillaceae</taxon>
        <taxon>Lapidilactobacillus</taxon>
    </lineage>
</organism>
<dbReference type="GO" id="GO:0004860">
    <property type="term" value="F:protein kinase inhibitor activity"/>
    <property type="evidence" value="ECO:0007669"/>
    <property type="project" value="UniProtKB-KW"/>
</dbReference>
<sequence length="169" mass="18633">MKISVSLTAQGYLPDRYGKYATANEMIAGYPIISPEITVSDVPAGTASLALTLLDFDAVPVGGFVWIHWLAANFAPDLARIPENASQIGGDFVQGRNSTAGRLVHNLDPRTNQRYTGPQPPDQDHQYELTLYALRETLPLQAGYWYNEFRQLAQTQVITTAKLLIPSRA</sequence>
<evidence type="ECO:0000313" key="2">
    <source>
        <dbReference type="Proteomes" id="UP001596310"/>
    </source>
</evidence>